<dbReference type="Proteomes" id="UP001220509">
    <property type="component" value="Chromosome"/>
</dbReference>
<dbReference type="AlphaFoldDB" id="A0AAX3LWK6"/>
<proteinExistence type="predicted"/>
<dbReference type="EMBL" id="CP117416">
    <property type="protein sequence ID" value="WCT53834.1"/>
    <property type="molecule type" value="Genomic_DNA"/>
</dbReference>
<organism evidence="1 2">
    <name type="scientific">Paenibacillus kyungheensis</name>
    <dbReference type="NCBI Taxonomy" id="1452732"/>
    <lineage>
        <taxon>Bacteria</taxon>
        <taxon>Bacillati</taxon>
        <taxon>Bacillota</taxon>
        <taxon>Bacilli</taxon>
        <taxon>Bacillales</taxon>
        <taxon>Paenibacillaceae</taxon>
        <taxon>Paenibacillus</taxon>
    </lineage>
</organism>
<name>A0AAX3LWK6_9BACL</name>
<reference evidence="1 2" key="1">
    <citation type="submission" date="2023-02" db="EMBL/GenBank/DDBJ databases">
        <title>Genome sequence of Paenibacillus kyungheensis KACC 18744.</title>
        <authorList>
            <person name="Kim S."/>
            <person name="Heo J."/>
            <person name="Kwon S.-W."/>
        </authorList>
    </citation>
    <scope>NUCLEOTIDE SEQUENCE [LARGE SCALE GENOMIC DNA]</scope>
    <source>
        <strain evidence="1 2">KACC 18744</strain>
    </source>
</reference>
<dbReference type="KEGG" id="pka:PQ456_11475"/>
<gene>
    <name evidence="1" type="ORF">PQ456_11475</name>
</gene>
<keyword evidence="2" id="KW-1185">Reference proteome</keyword>
<evidence type="ECO:0000313" key="1">
    <source>
        <dbReference type="EMBL" id="WCT53834.1"/>
    </source>
</evidence>
<sequence>MLEVKRDIEQTKMDFYAVLIPTILSKEIFRNNNDIKALSEKLKVEKSLKDYLYDSRTALLARIIREVEANTEENLKFNISTFKKVTLDLLEYKGLVHTNEVTQIINRFSRNNKENKDG</sequence>
<accession>A0AAX3LWK6</accession>
<evidence type="ECO:0000313" key="2">
    <source>
        <dbReference type="Proteomes" id="UP001220509"/>
    </source>
</evidence>
<dbReference type="RefSeq" id="WP_273612396.1">
    <property type="nucleotide sequence ID" value="NZ_CP117416.1"/>
</dbReference>
<protein>
    <submittedName>
        <fullName evidence="1">Uncharacterized protein</fullName>
    </submittedName>
</protein>